<reference evidence="1" key="1">
    <citation type="submission" date="2020-07" db="EMBL/GenBank/DDBJ databases">
        <title>Diversity of sea star-associated densoviruses and transcribed endogenized viral elements of densovirus origin.</title>
        <authorList>
            <person name="Jackson E.W."/>
            <person name="Hewson I."/>
        </authorList>
    </citation>
    <scope>NUCLEOTIDE SEQUENCE</scope>
</reference>
<accession>A0A7L7YTS5</accession>
<name>A0A7L7YTS5_9VIRU</name>
<dbReference type="EMBL" id="MT733030">
    <property type="protein sequence ID" value="QOD39526.1"/>
    <property type="molecule type" value="Genomic_DNA"/>
</dbReference>
<evidence type="ECO:0000313" key="1">
    <source>
        <dbReference type="EMBL" id="QOD39526.1"/>
    </source>
</evidence>
<organism evidence="1">
    <name type="scientific">uncultured densovirus</name>
    <dbReference type="NCBI Taxonomy" id="748192"/>
    <lineage>
        <taxon>Viruses</taxon>
        <taxon>Monodnaviria</taxon>
        <taxon>Shotokuvirae</taxon>
        <taxon>Cossaviricota</taxon>
        <taxon>Quintoviricetes</taxon>
        <taxon>Piccovirales</taxon>
        <taxon>Parvoviridae</taxon>
        <taxon>Densovirinae</taxon>
        <taxon>environmental samples</taxon>
    </lineage>
</organism>
<proteinExistence type="predicted"/>
<sequence length="278" mass="31764">MTSLQQLVTDTIAHLEAVQPATFSKTELGWWMKFLNFLEMVQYKSSTFPLFPNLIQDLKDIFQQLYLNQAKLLHLPVTECISSLQHLLEDTLVTSYDASHSTKLQDFAASFELMQKELTLEDCLSYVNISSMFTASTSAPILAPIAVAPSSRKRKAEVSLDNLFRDFDDSLQTDSVPQIVKTYSSISQKAGTSERQSLSSEDQWKGNYVEIKYWRSKDIATIPAGKNNTRWKHVYKSVKLNYGPQSKFEMLMNKVDQAAFHEISSQEGATKRRFKEEF</sequence>
<protein>
    <submittedName>
        <fullName evidence="1">NS2</fullName>
    </submittedName>
</protein>
<gene>
    <name evidence="1" type="primary">NS2</name>
</gene>